<dbReference type="InterPro" id="IPR009078">
    <property type="entry name" value="Ferritin-like_SF"/>
</dbReference>
<dbReference type="InterPro" id="IPR007814">
    <property type="entry name" value="PaaA_PaaC"/>
</dbReference>
<dbReference type="Gene3D" id="1.20.1260.10">
    <property type="match status" value="1"/>
</dbReference>
<keyword evidence="2" id="KW-1185">Reference proteome</keyword>
<dbReference type="Pfam" id="PF05138">
    <property type="entry name" value="PaaA_PaaC"/>
    <property type="match status" value="1"/>
</dbReference>
<dbReference type="GO" id="GO:0010124">
    <property type="term" value="P:phenylacetate catabolic process"/>
    <property type="evidence" value="ECO:0007669"/>
    <property type="project" value="InterPro"/>
</dbReference>
<dbReference type="GO" id="GO:0005829">
    <property type="term" value="C:cytosol"/>
    <property type="evidence" value="ECO:0007669"/>
    <property type="project" value="TreeGrafter"/>
</dbReference>
<proteinExistence type="predicted"/>
<dbReference type="AlphaFoldDB" id="A0A2M8RGJ9"/>
<gene>
    <name evidence="1" type="primary">paaI</name>
    <name evidence="1" type="ORF">CVM73_00545</name>
</gene>
<dbReference type="PIRSF" id="PIRSF037834">
    <property type="entry name" value="PA_CoA_Oase3"/>
    <property type="match status" value="1"/>
</dbReference>
<evidence type="ECO:0000313" key="1">
    <source>
        <dbReference type="EMBL" id="PJG56942.1"/>
    </source>
</evidence>
<organism evidence="1 2">
    <name type="scientific">Bradyrhizobium forestalis</name>
    <dbReference type="NCBI Taxonomy" id="1419263"/>
    <lineage>
        <taxon>Bacteria</taxon>
        <taxon>Pseudomonadati</taxon>
        <taxon>Pseudomonadota</taxon>
        <taxon>Alphaproteobacteria</taxon>
        <taxon>Hyphomicrobiales</taxon>
        <taxon>Nitrobacteraceae</taxon>
        <taxon>Bradyrhizobium</taxon>
    </lineage>
</organism>
<dbReference type="SUPFAM" id="SSF47240">
    <property type="entry name" value="Ferritin-like"/>
    <property type="match status" value="1"/>
</dbReference>
<dbReference type="InterPro" id="IPR052703">
    <property type="entry name" value="Aromatic_CoA_ox/epox"/>
</dbReference>
<dbReference type="FunFam" id="1.20.1260.10:FF:000012">
    <property type="entry name" value="1,2-phenylacetyl-CoA epoxidase, subunit C"/>
    <property type="match status" value="1"/>
</dbReference>
<dbReference type="EMBL" id="PGVG01000001">
    <property type="protein sequence ID" value="PJG56942.1"/>
    <property type="molecule type" value="Genomic_DNA"/>
</dbReference>
<dbReference type="OrthoDB" id="9789947at2"/>
<dbReference type="PANTHER" id="PTHR30458:SF0">
    <property type="entry name" value="1,2-PHENYLACETYL-COA EPOXIDASE, SUBUNIT C"/>
    <property type="match status" value="1"/>
</dbReference>
<accession>A0A2M8RGJ9</accession>
<dbReference type="PANTHER" id="PTHR30458">
    <property type="entry name" value="PHENYLACETIC ACID DEGRADATION PROTEIN PAA"/>
    <property type="match status" value="1"/>
</dbReference>
<reference evidence="1 2" key="1">
    <citation type="submission" date="2017-11" db="EMBL/GenBank/DDBJ databases">
        <title>Bradyrhizobium forestalis sp. nov., an efficient nitrogen-fixing bacterium isolated from nodules of forest legume species in the Amazon.</title>
        <authorList>
            <person name="Costa E.M."/>
            <person name="Guimaraes A."/>
            <person name="Carvalho T.S."/>
            <person name="Rodrigues T.L."/>
            <person name="Ribeiro P.R.A."/>
            <person name="Lebbe L."/>
            <person name="Willems A."/>
            <person name="Moreira F.M.S."/>
        </authorList>
    </citation>
    <scope>NUCLEOTIDE SEQUENCE [LARGE SCALE GENOMIC DNA]</scope>
    <source>
        <strain evidence="1 2">INPA54B</strain>
    </source>
</reference>
<dbReference type="InterPro" id="IPR012347">
    <property type="entry name" value="Ferritin-like"/>
</dbReference>
<evidence type="ECO:0000313" key="2">
    <source>
        <dbReference type="Proteomes" id="UP000231194"/>
    </source>
</evidence>
<dbReference type="Proteomes" id="UP000231194">
    <property type="component" value="Unassembled WGS sequence"/>
</dbReference>
<dbReference type="NCBIfam" id="TIGR02158">
    <property type="entry name" value="PA_CoA_Oxy3"/>
    <property type="match status" value="1"/>
</dbReference>
<protein>
    <submittedName>
        <fullName evidence="1">Phenylacetate-CoA oxygenase subunit PaaI</fullName>
    </submittedName>
</protein>
<name>A0A2M8RGJ9_9BRAD</name>
<sequence>MMAVANIQVSETPLVLYALRRADDALILGHRLSEWCGHAPMLEEDMALSNIALDLIGQARELYSYAAKVEGKDNDEDKLAYLRDVRQYRNLLLVEQPNGDFAQTLVRQFFYSAFADLYWRAMMNSRDATLAAIAAKSEKESAYHLRHASEWIIRLGDGTDESHARAQAAIDHLWAFTGEMFTVDDGERALIHADIVIDPGSVRGRWLTTLSDVTREATLKLPQNDWMQQGGRAGRHSEHLGHLLSELQSMQRTFPGLTW</sequence>
<comment type="caution">
    <text evidence="1">The sequence shown here is derived from an EMBL/GenBank/DDBJ whole genome shotgun (WGS) entry which is preliminary data.</text>
</comment>
<dbReference type="InterPro" id="IPR011882">
    <property type="entry name" value="PaaC"/>
</dbReference>